<proteinExistence type="predicted"/>
<dbReference type="Proteomes" id="UP000191089">
    <property type="component" value="Unassembled WGS sequence"/>
</dbReference>
<reference evidence="1 2" key="1">
    <citation type="submission" date="2015-12" db="EMBL/GenBank/DDBJ databases">
        <authorList>
            <person name="Bansal K."/>
            <person name="Midha S."/>
            <person name="Patil P.B."/>
        </authorList>
    </citation>
    <scope>NUCLEOTIDE SEQUENCE [LARGE SCALE GENOMIC DNA]</scope>
    <source>
        <strain evidence="1 2">LMG558</strain>
    </source>
</reference>
<evidence type="ECO:0000313" key="2">
    <source>
        <dbReference type="Proteomes" id="UP000191089"/>
    </source>
</evidence>
<accession>A0ABX3MGS5</accession>
<gene>
    <name evidence="1" type="ORF">Xcaj_19785</name>
</gene>
<comment type="caution">
    <text evidence="1">The sequence shown here is derived from an EMBL/GenBank/DDBJ whole genome shotgun (WGS) entry which is preliminary data.</text>
</comment>
<name>A0ABX3MGS5_9XANT</name>
<sequence length="74" mass="8322">MKFLIEILDPQDYPEQIKQQLGTQGFVEEYEIPETSLDMHFLLSKTSDSVALIDLGIPLPNVAFGSLIKVTELL</sequence>
<dbReference type="EMBL" id="LOKQ01000004">
    <property type="protein sequence ID" value="OOX22482.1"/>
    <property type="molecule type" value="Genomic_DNA"/>
</dbReference>
<protein>
    <submittedName>
        <fullName evidence="1">Uncharacterized protein</fullName>
    </submittedName>
</protein>
<evidence type="ECO:0000313" key="1">
    <source>
        <dbReference type="EMBL" id="OOX22482.1"/>
    </source>
</evidence>
<dbReference type="RefSeq" id="WP_078560349.1">
    <property type="nucleotide sequence ID" value="NZ_LOKQ01000004.1"/>
</dbReference>
<organism evidence="1 2">
    <name type="scientific">Xanthomonas axonopodis pv. cajani</name>
    <dbReference type="NCBI Taxonomy" id="487827"/>
    <lineage>
        <taxon>Bacteria</taxon>
        <taxon>Pseudomonadati</taxon>
        <taxon>Pseudomonadota</taxon>
        <taxon>Gammaproteobacteria</taxon>
        <taxon>Lysobacterales</taxon>
        <taxon>Lysobacteraceae</taxon>
        <taxon>Xanthomonas</taxon>
    </lineage>
</organism>
<keyword evidence="2" id="KW-1185">Reference proteome</keyword>